<name>A0A1M5KXY6_9BACT</name>
<sequence>MNILLKIVSFFGLGLTVVPSILVFWQSLSMEDHKFYMIFGMILWFATSPFWMKEQEL</sequence>
<evidence type="ECO:0000313" key="2">
    <source>
        <dbReference type="EMBL" id="SHG57033.1"/>
    </source>
</evidence>
<dbReference type="RefSeq" id="WP_170864476.1">
    <property type="nucleotide sequence ID" value="NZ_FQUS01000035.1"/>
</dbReference>
<feature type="transmembrane region" description="Helical" evidence="1">
    <location>
        <begin position="7"/>
        <end position="28"/>
    </location>
</feature>
<protein>
    <submittedName>
        <fullName evidence="2">Uncharacterized protein</fullName>
    </submittedName>
</protein>
<gene>
    <name evidence="2" type="ORF">SAMN05443144_1359</name>
</gene>
<keyword evidence="1" id="KW-1133">Transmembrane helix</keyword>
<keyword evidence="1" id="KW-0812">Transmembrane</keyword>
<evidence type="ECO:0000313" key="3">
    <source>
        <dbReference type="Proteomes" id="UP000184041"/>
    </source>
</evidence>
<feature type="transmembrane region" description="Helical" evidence="1">
    <location>
        <begin position="34"/>
        <end position="52"/>
    </location>
</feature>
<evidence type="ECO:0000256" key="1">
    <source>
        <dbReference type="SAM" id="Phobius"/>
    </source>
</evidence>
<keyword evidence="1" id="KW-0472">Membrane</keyword>
<reference evidence="2 3" key="1">
    <citation type="submission" date="2016-11" db="EMBL/GenBank/DDBJ databases">
        <authorList>
            <person name="Jaros S."/>
            <person name="Januszkiewicz K."/>
            <person name="Wedrychowicz H."/>
        </authorList>
    </citation>
    <scope>NUCLEOTIDE SEQUENCE [LARGE SCALE GENOMIC DNA]</scope>
    <source>
        <strain evidence="2 3">DSM 21986</strain>
    </source>
</reference>
<proteinExistence type="predicted"/>
<accession>A0A1M5KXY6</accession>
<dbReference type="EMBL" id="FQUS01000035">
    <property type="protein sequence ID" value="SHG57033.1"/>
    <property type="molecule type" value="Genomic_DNA"/>
</dbReference>
<keyword evidence="3" id="KW-1185">Reference proteome</keyword>
<dbReference type="Proteomes" id="UP000184041">
    <property type="component" value="Unassembled WGS sequence"/>
</dbReference>
<dbReference type="AlphaFoldDB" id="A0A1M5KXY6"/>
<dbReference type="STRING" id="1194090.SAMN05443144_1359"/>
<organism evidence="2 3">
    <name type="scientific">Fodinibius roseus</name>
    <dbReference type="NCBI Taxonomy" id="1194090"/>
    <lineage>
        <taxon>Bacteria</taxon>
        <taxon>Pseudomonadati</taxon>
        <taxon>Balneolota</taxon>
        <taxon>Balneolia</taxon>
        <taxon>Balneolales</taxon>
        <taxon>Balneolaceae</taxon>
        <taxon>Fodinibius</taxon>
    </lineage>
</organism>